<dbReference type="RefSeq" id="XP_008074844.1">
    <property type="nucleotide sequence ID" value="XM_008076653.1"/>
</dbReference>
<accession>L2GU93</accession>
<dbReference type="InParanoid" id="L2GU93"/>
<dbReference type="OrthoDB" id="434160at2759"/>
<dbReference type="HOGENOM" id="CLU_415099_0_0_1"/>
<gene>
    <name evidence="2" type="ORF">VCUG_01830</name>
</gene>
<name>L2GU93_VAVCU</name>
<dbReference type="Gene3D" id="3.90.640.10">
    <property type="entry name" value="Actin, Chain A, domain 4"/>
    <property type="match status" value="1"/>
</dbReference>
<dbReference type="Gene3D" id="3.30.420.40">
    <property type="match status" value="2"/>
</dbReference>
<dbReference type="EMBL" id="GL877436">
    <property type="protein sequence ID" value="ELA46680.1"/>
    <property type="molecule type" value="Genomic_DNA"/>
</dbReference>
<evidence type="ECO:0008006" key="4">
    <source>
        <dbReference type="Google" id="ProtNLM"/>
    </source>
</evidence>
<evidence type="ECO:0000313" key="3">
    <source>
        <dbReference type="Proteomes" id="UP000011081"/>
    </source>
</evidence>
<feature type="compositionally biased region" description="Basic and acidic residues" evidence="1">
    <location>
        <begin position="644"/>
        <end position="685"/>
    </location>
</feature>
<dbReference type="GeneID" id="19879701"/>
<feature type="region of interest" description="Disordered" evidence="1">
    <location>
        <begin position="644"/>
        <end position="725"/>
    </location>
</feature>
<evidence type="ECO:0000256" key="1">
    <source>
        <dbReference type="SAM" id="MobiDB-lite"/>
    </source>
</evidence>
<feature type="compositionally biased region" description="Basic and acidic residues" evidence="1">
    <location>
        <begin position="695"/>
        <end position="725"/>
    </location>
</feature>
<protein>
    <recommendedName>
        <fullName evidence="4">Hsp70-like protein</fullName>
    </recommendedName>
</protein>
<dbReference type="VEuPathDB" id="MicrosporidiaDB:VCUG_01830"/>
<organism evidence="2 3">
    <name type="scientific">Vavraia culicis (isolate floridensis)</name>
    <name type="common">Microsporidian parasite</name>
    <dbReference type="NCBI Taxonomy" id="948595"/>
    <lineage>
        <taxon>Eukaryota</taxon>
        <taxon>Fungi</taxon>
        <taxon>Fungi incertae sedis</taxon>
        <taxon>Microsporidia</taxon>
        <taxon>Pleistophoridae</taxon>
        <taxon>Vavraia</taxon>
    </lineage>
</organism>
<dbReference type="SUPFAM" id="SSF53067">
    <property type="entry name" value="Actin-like ATPase domain"/>
    <property type="match status" value="1"/>
</dbReference>
<dbReference type="OMA" id="HERFIMI"/>
<keyword evidence="3" id="KW-1185">Reference proteome</keyword>
<evidence type="ECO:0000313" key="2">
    <source>
        <dbReference type="EMBL" id="ELA46680.1"/>
    </source>
</evidence>
<sequence>MENFGIDIGDHKTVLTGSSRNGRILIDELNKRTIPTWFQLSHPQRKFGNNVGGFKRQDMAERYRHFTGDQKLLTMYFCYLHRLILQNMDRQPVGFKPNVTIGTRCTSLKGIGDVMMCARAADLNVVGVYDDLTCAAAHLSLKVKAHERFIMIDLGHAHSAIGCFTFVDGKVKARCIEQIEVGGGSFDERLLYHILEQCDLEKEEVGQERRDENGMYCGIAVNRTDYKPHKYKETYKYLVLRDTVILKLKKYKMILSNTPVLEDVLEVGDDLYEIRIDQNDYQDMIKEYIERIGTFIQERVEEYVKDRNYFCDYESAVVEVVGGNSNNSFVREMLDQLPVKVRRSCDSHESVGFGAAVAGALPFYTTTMRVMDALVGDIRLNGEVIFKNGDFMEKTVEVNREGDEIFWCMDRDDADEHEDDEDKVLRVRASAGSTFTFTHLDDMLLDEAMNTPFTAVFTRNKQLQIKGHNFEADCSHLLKLEEEFRQREIEIEQIGNLTNEYQLYLEKLQEIMNKPIYYTLFTEDELSDVCNLSIEFMYLPVCDTLKDEKKKVGEYNDRIDKFVTRMKELMDCKKKAVHERIEASLKNLKEVKICTPAVYKLQSRLNGDKDLLSKCTFDGNVDILNLEKLDEDIVRMELEIEKEVKEREREKAEREERERIAKEKLREAKEESGESAKNDKERSNESAESGNSGTDENKNEDKELKSDVEPLNRGEKTRTNERAAG</sequence>
<dbReference type="Proteomes" id="UP000011081">
    <property type="component" value="Unassembled WGS sequence"/>
</dbReference>
<dbReference type="AlphaFoldDB" id="L2GU93"/>
<dbReference type="InterPro" id="IPR043129">
    <property type="entry name" value="ATPase_NBD"/>
</dbReference>
<proteinExistence type="predicted"/>
<reference evidence="3" key="1">
    <citation type="submission" date="2011-03" db="EMBL/GenBank/DDBJ databases">
        <title>The genome sequence of Vavraia culicis strain floridensis.</title>
        <authorList>
            <consortium name="The Broad Institute Genome Sequencing Platform"/>
            <person name="Cuomo C."/>
            <person name="Becnel J."/>
            <person name="Sanscrainte N."/>
            <person name="Young S.K."/>
            <person name="Zeng Q."/>
            <person name="Gargeya S."/>
            <person name="Fitzgerald M."/>
            <person name="Haas B."/>
            <person name="Abouelleil A."/>
            <person name="Alvarado L."/>
            <person name="Arachchi H.M."/>
            <person name="Berlin A."/>
            <person name="Chapman S.B."/>
            <person name="Gearin G."/>
            <person name="Goldberg J."/>
            <person name="Griggs A."/>
            <person name="Gujja S."/>
            <person name="Hansen M."/>
            <person name="Heiman D."/>
            <person name="Howarth C."/>
            <person name="Larimer J."/>
            <person name="Lui A."/>
            <person name="MacDonald P.J.P."/>
            <person name="McCowen C."/>
            <person name="Montmayeur A."/>
            <person name="Murphy C."/>
            <person name="Neiman D."/>
            <person name="Pearson M."/>
            <person name="Priest M."/>
            <person name="Roberts A."/>
            <person name="Saif S."/>
            <person name="Shea T."/>
            <person name="Sisk P."/>
            <person name="Stolte C."/>
            <person name="Sykes S."/>
            <person name="Wortman J."/>
            <person name="Nusbaum C."/>
            <person name="Birren B."/>
        </authorList>
    </citation>
    <scope>NUCLEOTIDE SEQUENCE [LARGE SCALE GENOMIC DNA]</scope>
    <source>
        <strain evidence="3">floridensis</strain>
    </source>
</reference>